<dbReference type="FunFam" id="1.10.287.950:FF:000001">
    <property type="entry name" value="Methyl-accepting chemotaxis sensory transducer"/>
    <property type="match status" value="1"/>
</dbReference>
<feature type="transmembrane region" description="Helical" evidence="6">
    <location>
        <begin position="403"/>
        <end position="426"/>
    </location>
</feature>
<dbReference type="AlphaFoldDB" id="B2FI15"/>
<evidence type="ECO:0000256" key="1">
    <source>
        <dbReference type="ARBA" id="ARBA00004370"/>
    </source>
</evidence>
<feature type="transmembrane region" description="Helical" evidence="6">
    <location>
        <begin position="98"/>
        <end position="118"/>
    </location>
</feature>
<feature type="domain" description="HAMP" evidence="8">
    <location>
        <begin position="615"/>
        <end position="661"/>
    </location>
</feature>
<dbReference type="PRINTS" id="PR00260">
    <property type="entry name" value="CHEMTRNSDUCR"/>
</dbReference>
<dbReference type="CDD" id="cd11386">
    <property type="entry name" value="MCP_signal"/>
    <property type="match status" value="1"/>
</dbReference>
<dbReference type="Pfam" id="PF00672">
    <property type="entry name" value="HAMP"/>
    <property type="match status" value="1"/>
</dbReference>
<dbReference type="Pfam" id="PF22673">
    <property type="entry name" value="MCP-like_PDC_1"/>
    <property type="match status" value="1"/>
</dbReference>
<dbReference type="Proteomes" id="UP000008840">
    <property type="component" value="Chromosome"/>
</dbReference>
<evidence type="ECO:0000256" key="3">
    <source>
        <dbReference type="ARBA" id="ARBA00023224"/>
    </source>
</evidence>
<dbReference type="Gene3D" id="3.30.450.20">
    <property type="entry name" value="PAS domain"/>
    <property type="match status" value="2"/>
</dbReference>
<evidence type="ECO:0000256" key="4">
    <source>
        <dbReference type="ARBA" id="ARBA00029447"/>
    </source>
</evidence>
<organism evidence="9 10">
    <name type="scientific">Stenotrophomonas maltophilia (strain K279a)</name>
    <dbReference type="NCBI Taxonomy" id="522373"/>
    <lineage>
        <taxon>Bacteria</taxon>
        <taxon>Pseudomonadati</taxon>
        <taxon>Pseudomonadota</taxon>
        <taxon>Gammaproteobacteria</taxon>
        <taxon>Lysobacterales</taxon>
        <taxon>Lysobacteraceae</taxon>
        <taxon>Stenotrophomonas</taxon>
        <taxon>Stenotrophomonas maltophilia group</taxon>
    </lineage>
</organism>
<dbReference type="HOGENOM" id="CLU_000445_107_12_6"/>
<evidence type="ECO:0000259" key="7">
    <source>
        <dbReference type="PROSITE" id="PS50111"/>
    </source>
</evidence>
<dbReference type="CDD" id="cd06225">
    <property type="entry name" value="HAMP"/>
    <property type="match status" value="1"/>
</dbReference>
<reference evidence="9 10" key="1">
    <citation type="journal article" date="2008" name="Genome Biol.">
        <title>The complete genome, comparative and functional analysis of Stenotrophomonas maltophilia reveals an organism heavily shielded by drug resistance determinants.</title>
        <authorList>
            <person name="Crossman L.C."/>
            <person name="Gould V.C."/>
            <person name="Dow J.M."/>
            <person name="Vernikos G.S."/>
            <person name="Okazaki A."/>
            <person name="Sebaihia M."/>
            <person name="Saunders D."/>
            <person name="Arrowsmith C."/>
            <person name="Carver T."/>
            <person name="Peters N."/>
            <person name="Adlem E."/>
            <person name="Kerhornou A."/>
            <person name="Lord A."/>
            <person name="Murphy L."/>
            <person name="Seeger K."/>
            <person name="Squares R."/>
            <person name="Rutter S."/>
            <person name="Quail M.A."/>
            <person name="Rajandream M.A."/>
            <person name="Harris D."/>
            <person name="Churcher C."/>
            <person name="Bentley S.D."/>
            <person name="Parkhill J."/>
            <person name="Thomson N.R."/>
            <person name="Avison M.B."/>
        </authorList>
    </citation>
    <scope>NUCLEOTIDE SEQUENCE [LARGE SCALE GENOMIC DNA]</scope>
    <source>
        <strain evidence="9 10">K279a</strain>
    </source>
</reference>
<dbReference type="InterPro" id="IPR041395">
    <property type="entry name" value="McpB_HAMP_3rd"/>
</dbReference>
<dbReference type="GO" id="GO:0005886">
    <property type="term" value="C:plasma membrane"/>
    <property type="evidence" value="ECO:0007669"/>
    <property type="project" value="TreeGrafter"/>
</dbReference>
<comment type="subcellular location">
    <subcellularLocation>
        <location evidence="1">Membrane</location>
    </subcellularLocation>
</comment>
<dbReference type="EnsemblBacteria" id="CAQ47529">
    <property type="protein sequence ID" value="CAQ47529"/>
    <property type="gene ID" value="Smlt4138"/>
</dbReference>
<evidence type="ECO:0000313" key="9">
    <source>
        <dbReference type="EMBL" id="CAQ47529.1"/>
    </source>
</evidence>
<evidence type="ECO:0000256" key="6">
    <source>
        <dbReference type="SAM" id="Phobius"/>
    </source>
</evidence>
<dbReference type="eggNOG" id="COG5000">
    <property type="taxonomic scope" value="Bacteria"/>
</dbReference>
<dbReference type="CDD" id="cd12913">
    <property type="entry name" value="PDC1_MCP_like"/>
    <property type="match status" value="1"/>
</dbReference>
<dbReference type="GO" id="GO:0006935">
    <property type="term" value="P:chemotaxis"/>
    <property type="evidence" value="ECO:0007669"/>
    <property type="project" value="InterPro"/>
</dbReference>
<dbReference type="Pfam" id="PF18575">
    <property type="entry name" value="HAMP_N3"/>
    <property type="match status" value="1"/>
</dbReference>
<dbReference type="SMART" id="SM00304">
    <property type="entry name" value="HAMP"/>
    <property type="match status" value="2"/>
</dbReference>
<keyword evidence="2" id="KW-0488">Methylation</keyword>
<feature type="domain" description="Methyl-accepting transducer" evidence="7">
    <location>
        <begin position="666"/>
        <end position="895"/>
    </location>
</feature>
<evidence type="ECO:0000256" key="2">
    <source>
        <dbReference type="ARBA" id="ARBA00022481"/>
    </source>
</evidence>
<sequence length="922" mass="97895">MDQGSGGRIGEAGTDPCPVPEWIQECVGRSPQPRWQAAANPVRFLRRAGPGGRWPARRIARLRGALPVPVVLNCLADPSMPSSRSAAARRPGSIAHKLMLGTAVIALLCFGLTAFLIYRQASASLIDASRQTMTSEANAEARQVAADLGTAFASNDAMVEAVLAQRARGDVPDRASLAAVLGEQLRTHPEWLGKSTMWEADAFDGKDAEFANTAMHDASGRYMSYWAWHDGKPQQSTMTDYTEAADGSADWYVVPSRDKLPKVSEPYAYDIAGQQVLMSTLSSPIVENGTFLGVFTVDFSLAALQKHLATLTPMGAGRVELLSPNGVVLASANAAEIGKPRTDALTRSMLADIAADRRFEAFTPDAAGNVRVYVPLRVGNAPQRFALGVVMPHAVIVAEARQLLWLTLLVGVVAALTLSAGVYVLLRRLAIRPLAEAVRVAGDVAAGKLDSTLPARSNDEVGRLLDAMQGMRGQLQAVMAAQAEMARRHDAGELSYRMDATAFPGEYGRMVADSNQLVASSNAVTQRLVEVMQRYAVGDLSVDMEALPGEKAVFTAAMATTKSNLAAINEQIQQLAAAAAAGDFAVRGDAQRFDHDFRRMVETLNIMMQVSDHNLAELSTLLRAIAAGDLSARMRGDFHGVFAVMRDDANSTVQQLTQIVGQIQQSAASIRLAAGEIAAGNSDLSRRTEQQAANLEETAASMEELTSTVRQNADHALQANTLAGSAADVASEGGEVVNQVVQTMEQIEASSQRIAEIISVIDGIAFQTNILALNAAVEAARAGEQGRGFAVVASEVRALAQRSAGAAKEIKELIDASVAQVGAGAQLVHGAGRTMQAIVGQVGRVNEIMAEISAASREQSAGIEQVNQTVVQMDETTQQNAALVEEASAAARAMEEQAEQLAVAVSRFRLRAEPEAMARRAA</sequence>
<keyword evidence="6" id="KW-0472">Membrane</keyword>
<dbReference type="Pfam" id="PF00015">
    <property type="entry name" value="MCPsignal"/>
    <property type="match status" value="1"/>
</dbReference>
<name>B2FI15_STRMK</name>
<keyword evidence="3 5" id="KW-0807">Transducer</keyword>
<keyword evidence="10" id="KW-1185">Reference proteome</keyword>
<accession>B2FI15</accession>
<evidence type="ECO:0000259" key="8">
    <source>
        <dbReference type="PROSITE" id="PS50885"/>
    </source>
</evidence>
<dbReference type="Pfam" id="PF18947">
    <property type="entry name" value="HAMP_2"/>
    <property type="match status" value="1"/>
</dbReference>
<dbReference type="eggNOG" id="COG0840">
    <property type="taxonomic scope" value="Bacteria"/>
</dbReference>
<dbReference type="Gene3D" id="1.10.287.950">
    <property type="entry name" value="Methyl-accepting chemotaxis protein"/>
    <property type="match status" value="1"/>
</dbReference>
<dbReference type="InterPro" id="IPR004090">
    <property type="entry name" value="Chemotax_Me-accpt_rcpt"/>
</dbReference>
<gene>
    <name evidence="9" type="ordered locus">Smlt4138</name>
</gene>
<comment type="similarity">
    <text evidence="4">Belongs to the methyl-accepting chemotaxis (MCP) protein family.</text>
</comment>
<feature type="domain" description="HAMP" evidence="8">
    <location>
        <begin position="428"/>
        <end position="480"/>
    </location>
</feature>
<dbReference type="KEGG" id="sml:Smlt4138"/>
<evidence type="ECO:0000313" key="10">
    <source>
        <dbReference type="Proteomes" id="UP000008840"/>
    </source>
</evidence>
<evidence type="ECO:0000256" key="5">
    <source>
        <dbReference type="PROSITE-ProRule" id="PRU00284"/>
    </source>
</evidence>
<dbReference type="Gene3D" id="1.20.120.1530">
    <property type="match status" value="1"/>
</dbReference>
<dbReference type="SMART" id="SM00283">
    <property type="entry name" value="MA"/>
    <property type="match status" value="1"/>
</dbReference>
<dbReference type="GO" id="GO:0007165">
    <property type="term" value="P:signal transduction"/>
    <property type="evidence" value="ECO:0007669"/>
    <property type="project" value="UniProtKB-KW"/>
</dbReference>
<dbReference type="GO" id="GO:0004888">
    <property type="term" value="F:transmembrane signaling receptor activity"/>
    <property type="evidence" value="ECO:0007669"/>
    <property type="project" value="InterPro"/>
</dbReference>
<dbReference type="EMBL" id="AM743169">
    <property type="protein sequence ID" value="CAQ47529.1"/>
    <property type="molecule type" value="Genomic_DNA"/>
</dbReference>
<keyword evidence="6" id="KW-1133">Transmembrane helix</keyword>
<dbReference type="SUPFAM" id="SSF58104">
    <property type="entry name" value="Methyl-accepting chemotaxis protein (MCP) signaling domain"/>
    <property type="match status" value="1"/>
</dbReference>
<keyword evidence="6" id="KW-0812">Transmembrane</keyword>
<dbReference type="InterPro" id="IPR004089">
    <property type="entry name" value="MCPsignal_dom"/>
</dbReference>
<dbReference type="PANTHER" id="PTHR43531">
    <property type="entry name" value="PROTEIN ICFG"/>
    <property type="match status" value="1"/>
</dbReference>
<protein>
    <submittedName>
        <fullName evidence="9">Methyl-accepting chemotaxis protein</fullName>
    </submittedName>
</protein>
<proteinExistence type="inferred from homology"/>
<dbReference type="PANTHER" id="PTHR43531:SF14">
    <property type="entry name" value="METHYL-ACCEPTING CHEMOTAXIS PROTEIN I-RELATED"/>
    <property type="match status" value="1"/>
</dbReference>
<dbReference type="InterPro" id="IPR003660">
    <property type="entry name" value="HAMP_dom"/>
</dbReference>
<dbReference type="CDD" id="cd18774">
    <property type="entry name" value="PDC2_HK_sensor"/>
    <property type="match status" value="1"/>
</dbReference>
<dbReference type="SUPFAM" id="SSF158472">
    <property type="entry name" value="HAMP domain-like"/>
    <property type="match status" value="1"/>
</dbReference>
<dbReference type="PROSITE" id="PS50885">
    <property type="entry name" value="HAMP"/>
    <property type="match status" value="2"/>
</dbReference>
<dbReference type="InterPro" id="IPR051310">
    <property type="entry name" value="MCP_chemotaxis"/>
</dbReference>
<dbReference type="PROSITE" id="PS50111">
    <property type="entry name" value="CHEMOTAXIS_TRANSDUC_2"/>
    <property type="match status" value="1"/>
</dbReference>